<comment type="caution">
    <text evidence="2">The sequence shown here is derived from an EMBL/GenBank/DDBJ whole genome shotgun (WGS) entry which is preliminary data.</text>
</comment>
<feature type="transmembrane region" description="Helical" evidence="1">
    <location>
        <begin position="20"/>
        <end position="40"/>
    </location>
</feature>
<dbReference type="EMBL" id="CABFNP030000586">
    <property type="protein sequence ID" value="CAI6049074.1"/>
    <property type="molecule type" value="Genomic_DNA"/>
</dbReference>
<evidence type="ECO:0000256" key="1">
    <source>
        <dbReference type="SAM" id="Phobius"/>
    </source>
</evidence>
<keyword evidence="3" id="KW-1185">Reference proteome</keyword>
<dbReference type="AlphaFoldDB" id="A0AA35PUU4"/>
<accession>A0AA35PUU4</accession>
<name>A0AA35PUU4_9HYPO</name>
<organism evidence="2 3">
    <name type="scientific">Clonostachys chloroleuca</name>
    <dbReference type="NCBI Taxonomy" id="1926264"/>
    <lineage>
        <taxon>Eukaryota</taxon>
        <taxon>Fungi</taxon>
        <taxon>Dikarya</taxon>
        <taxon>Ascomycota</taxon>
        <taxon>Pezizomycotina</taxon>
        <taxon>Sordariomycetes</taxon>
        <taxon>Hypocreomycetidae</taxon>
        <taxon>Hypocreales</taxon>
        <taxon>Bionectriaceae</taxon>
        <taxon>Clonostachys</taxon>
    </lineage>
</organism>
<sequence>MADTDLSSTEQDPYTAAVRVLAPITALGWLFFGMICVLSINGRGRAGRWVPEWYLDTLGTRRDRAWLVAWWVVVLVLWPVILPMVLGKRVIGWARASCGGERSAATTTQLEEGAGPGLGKRMVKGARGRGRGFGWWSWRGTRGAMKLGSEDSAEGKTSK</sequence>
<keyword evidence="1" id="KW-0472">Membrane</keyword>
<reference evidence="2" key="1">
    <citation type="submission" date="2023-01" db="EMBL/GenBank/DDBJ databases">
        <authorList>
            <person name="Piombo E."/>
        </authorList>
    </citation>
    <scope>NUCLEOTIDE SEQUENCE</scope>
</reference>
<feature type="transmembrane region" description="Helical" evidence="1">
    <location>
        <begin position="65"/>
        <end position="86"/>
    </location>
</feature>
<evidence type="ECO:0000313" key="3">
    <source>
        <dbReference type="Proteomes" id="UP001160390"/>
    </source>
</evidence>
<gene>
    <name evidence="2" type="ORF">CCHLO57077_00016533</name>
</gene>
<proteinExistence type="predicted"/>
<keyword evidence="1" id="KW-0812">Transmembrane</keyword>
<keyword evidence="1" id="KW-1133">Transmembrane helix</keyword>
<protein>
    <submittedName>
        <fullName evidence="2">Uncharacterized protein</fullName>
    </submittedName>
</protein>
<evidence type="ECO:0000313" key="2">
    <source>
        <dbReference type="EMBL" id="CAI6049074.1"/>
    </source>
</evidence>
<dbReference type="Proteomes" id="UP001160390">
    <property type="component" value="Unassembled WGS sequence"/>
</dbReference>